<sequence length="314" mass="33358">MLQSLQPVTAPTPSAHPAPAAFETAAGQRVRFHSCTTDPLIDSRPQSAPAPTLEAEEDVFPTKDSSPPASSTLQSSTHSSTNTSRCFSNPISTSTPLSSLPPSSTPFSSLPPSSARLLREEQKENTPYCGDYIDNPPTSESPPTQDKMMTAHKLRARRAARRIEGRGLGLSQPRSKSEVSGMFHPTHNNPSRHLPLTTNVTTAAVTASNSSSGARSGYAAPLATTNLRDDGDTNSNPYPEEHLPSVALPAGGTLRPPSQSMRRKSLPSPYLGHTNSCLPPSLLSNSCHSARESSKPTLYAPVLPHPLPPLLDPP</sequence>
<reference evidence="2" key="1">
    <citation type="submission" date="2020-07" db="EMBL/GenBank/DDBJ databases">
        <title>The High-quality genome of the commercially important snow crab, Chionoecetes opilio.</title>
        <authorList>
            <person name="Jeong J.-H."/>
            <person name="Ryu S."/>
        </authorList>
    </citation>
    <scope>NUCLEOTIDE SEQUENCE</scope>
    <source>
        <strain evidence="2">MADBK_172401_WGS</strain>
        <tissue evidence="2">Digestive gland</tissue>
    </source>
</reference>
<organism evidence="2 3">
    <name type="scientific">Chionoecetes opilio</name>
    <name type="common">Atlantic snow crab</name>
    <name type="synonym">Cancer opilio</name>
    <dbReference type="NCBI Taxonomy" id="41210"/>
    <lineage>
        <taxon>Eukaryota</taxon>
        <taxon>Metazoa</taxon>
        <taxon>Ecdysozoa</taxon>
        <taxon>Arthropoda</taxon>
        <taxon>Crustacea</taxon>
        <taxon>Multicrustacea</taxon>
        <taxon>Malacostraca</taxon>
        <taxon>Eumalacostraca</taxon>
        <taxon>Eucarida</taxon>
        <taxon>Decapoda</taxon>
        <taxon>Pleocyemata</taxon>
        <taxon>Brachyura</taxon>
        <taxon>Eubrachyura</taxon>
        <taxon>Majoidea</taxon>
        <taxon>Majidae</taxon>
        <taxon>Chionoecetes</taxon>
    </lineage>
</organism>
<evidence type="ECO:0000313" key="2">
    <source>
        <dbReference type="EMBL" id="KAG0710618.1"/>
    </source>
</evidence>
<accession>A0A8J4XN15</accession>
<feature type="compositionally biased region" description="Low complexity" evidence="1">
    <location>
        <begin position="7"/>
        <end position="26"/>
    </location>
</feature>
<evidence type="ECO:0000256" key="1">
    <source>
        <dbReference type="SAM" id="MobiDB-lite"/>
    </source>
</evidence>
<feature type="compositionally biased region" description="Pro residues" evidence="1">
    <location>
        <begin position="303"/>
        <end position="314"/>
    </location>
</feature>
<dbReference type="Proteomes" id="UP000770661">
    <property type="component" value="Unassembled WGS sequence"/>
</dbReference>
<protein>
    <submittedName>
        <fullName evidence="2">Uncharacterized protein</fullName>
    </submittedName>
</protein>
<feature type="region of interest" description="Disordered" evidence="1">
    <location>
        <begin position="224"/>
        <end position="268"/>
    </location>
</feature>
<name>A0A8J4XN15_CHIOP</name>
<keyword evidence="3" id="KW-1185">Reference proteome</keyword>
<dbReference type="OrthoDB" id="9942268at2759"/>
<comment type="caution">
    <text evidence="2">The sequence shown here is derived from an EMBL/GenBank/DDBJ whole genome shotgun (WGS) entry which is preliminary data.</text>
</comment>
<evidence type="ECO:0000313" key="3">
    <source>
        <dbReference type="Proteomes" id="UP000770661"/>
    </source>
</evidence>
<dbReference type="EMBL" id="JACEEZ010024014">
    <property type="protein sequence ID" value="KAG0710618.1"/>
    <property type="molecule type" value="Genomic_DNA"/>
</dbReference>
<feature type="region of interest" description="Disordered" evidence="1">
    <location>
        <begin position="1"/>
        <end position="195"/>
    </location>
</feature>
<feature type="compositionally biased region" description="Low complexity" evidence="1">
    <location>
        <begin position="92"/>
        <end position="116"/>
    </location>
</feature>
<proteinExistence type="predicted"/>
<gene>
    <name evidence="2" type="ORF">GWK47_022419</name>
</gene>
<dbReference type="AlphaFoldDB" id="A0A8J4XN15"/>
<feature type="region of interest" description="Disordered" evidence="1">
    <location>
        <begin position="288"/>
        <end position="314"/>
    </location>
</feature>
<feature type="compositionally biased region" description="Basic residues" evidence="1">
    <location>
        <begin position="150"/>
        <end position="160"/>
    </location>
</feature>
<feature type="compositionally biased region" description="Low complexity" evidence="1">
    <location>
        <begin position="65"/>
        <end position="84"/>
    </location>
</feature>